<dbReference type="EMBL" id="CP045119">
    <property type="protein sequence ID" value="QIN81989.1"/>
    <property type="molecule type" value="Genomic_DNA"/>
</dbReference>
<accession>A0A6G8Q6C9</accession>
<reference evidence="1 2" key="1">
    <citation type="submission" date="2019-10" db="EMBL/GenBank/DDBJ databases">
        <title>Rubrobacter sp nov SCSIO 52090 isolated from a deep-sea sediment in the South China Sea.</title>
        <authorList>
            <person name="Chen R.W."/>
        </authorList>
    </citation>
    <scope>NUCLEOTIDE SEQUENCE [LARGE SCALE GENOMIC DNA]</scope>
    <source>
        <strain evidence="1 2">SCSIO 52909</strain>
    </source>
</reference>
<organism evidence="1 2">
    <name type="scientific">Rubrobacter tropicus</name>
    <dbReference type="NCBI Taxonomy" id="2653851"/>
    <lineage>
        <taxon>Bacteria</taxon>
        <taxon>Bacillati</taxon>
        <taxon>Actinomycetota</taxon>
        <taxon>Rubrobacteria</taxon>
        <taxon>Rubrobacterales</taxon>
        <taxon>Rubrobacteraceae</taxon>
        <taxon>Rubrobacter</taxon>
    </lineage>
</organism>
<keyword evidence="2" id="KW-1185">Reference proteome</keyword>
<dbReference type="RefSeq" id="WP_166173875.1">
    <property type="nucleotide sequence ID" value="NZ_CP045119.1"/>
</dbReference>
<protein>
    <recommendedName>
        <fullName evidence="3">Phasin domain-containing protein</fullName>
    </recommendedName>
</protein>
<dbReference type="KEGG" id="rub:GBA63_04520"/>
<proteinExistence type="predicted"/>
<gene>
    <name evidence="1" type="ORF">GBA63_04520</name>
</gene>
<dbReference type="AlphaFoldDB" id="A0A6G8Q6C9"/>
<name>A0A6G8Q6C9_9ACTN</name>
<evidence type="ECO:0000313" key="1">
    <source>
        <dbReference type="EMBL" id="QIN81989.1"/>
    </source>
</evidence>
<dbReference type="Proteomes" id="UP000501452">
    <property type="component" value="Chromosome"/>
</dbReference>
<evidence type="ECO:0008006" key="3">
    <source>
        <dbReference type="Google" id="ProtNLM"/>
    </source>
</evidence>
<sequence length="113" mass="12824">MDQKQQKQVNEAAEKFAGAIKESYQAIADRSVSAQELNAQLTQEFFNGVINNLRTQASNNRALADDLIEQQRKQQEASQALAQEGANAYMDFLNSMFSYYRGDLEEAQKRAKR</sequence>
<evidence type="ECO:0000313" key="2">
    <source>
        <dbReference type="Proteomes" id="UP000501452"/>
    </source>
</evidence>